<dbReference type="EMBL" id="RXYK01000005">
    <property type="protein sequence ID" value="RTY38452.1"/>
    <property type="molecule type" value="Genomic_DNA"/>
</dbReference>
<evidence type="ECO:0000256" key="1">
    <source>
        <dbReference type="ARBA" id="ARBA00005915"/>
    </source>
</evidence>
<dbReference type="Proteomes" id="UP000279908">
    <property type="component" value="Unassembled WGS sequence"/>
</dbReference>
<dbReference type="GO" id="GO:0003676">
    <property type="term" value="F:nucleic acid binding"/>
    <property type="evidence" value="ECO:0007669"/>
    <property type="project" value="InterPro"/>
</dbReference>
<dbReference type="Gene3D" id="3.90.1640.30">
    <property type="match status" value="1"/>
</dbReference>
<dbReference type="GO" id="GO:0008409">
    <property type="term" value="F:5'-3' exonuclease activity"/>
    <property type="evidence" value="ECO:0007669"/>
    <property type="project" value="InterPro"/>
</dbReference>
<dbReference type="GO" id="GO:0006281">
    <property type="term" value="P:DNA repair"/>
    <property type="evidence" value="ECO:0007669"/>
    <property type="project" value="InterPro"/>
</dbReference>
<evidence type="ECO:0000313" key="9">
    <source>
        <dbReference type="EMBL" id="RTY38452.1"/>
    </source>
</evidence>
<dbReference type="NCBIfam" id="TIGR00644">
    <property type="entry name" value="recJ"/>
    <property type="match status" value="1"/>
</dbReference>
<keyword evidence="3" id="KW-0540">Nuclease</keyword>
<evidence type="ECO:0000256" key="2">
    <source>
        <dbReference type="ARBA" id="ARBA00019841"/>
    </source>
</evidence>
<reference evidence="9 10" key="1">
    <citation type="submission" date="2018-12" db="EMBL/GenBank/DDBJ databases">
        <authorList>
            <person name="Lunina O.N."/>
            <person name="Grouzdev D.S."/>
            <person name="Gorlenko V.M."/>
            <person name="Savvichev A.S."/>
        </authorList>
    </citation>
    <scope>NUCLEOTIDE SEQUENCE [LARGE SCALE GENOMIC DNA]</scope>
    <source>
        <strain evidence="9 10">BrKhr-17</strain>
    </source>
</reference>
<comment type="caution">
    <text evidence="9">The sequence shown here is derived from an EMBL/GenBank/DDBJ whole genome shotgun (WGS) entry which is preliminary data.</text>
</comment>
<evidence type="ECO:0000256" key="5">
    <source>
        <dbReference type="ARBA" id="ARBA00022839"/>
    </source>
</evidence>
<feature type="domain" description="RecJ OB" evidence="8">
    <location>
        <begin position="455"/>
        <end position="563"/>
    </location>
</feature>
<organism evidence="9 10">
    <name type="scientific">Chlorobium phaeovibrioides</name>
    <dbReference type="NCBI Taxonomy" id="1094"/>
    <lineage>
        <taxon>Bacteria</taxon>
        <taxon>Pseudomonadati</taxon>
        <taxon>Chlorobiota</taxon>
        <taxon>Chlorobiia</taxon>
        <taxon>Chlorobiales</taxon>
        <taxon>Chlorobiaceae</taxon>
        <taxon>Chlorobium/Pelodictyon group</taxon>
        <taxon>Chlorobium</taxon>
    </lineage>
</organism>
<dbReference type="GO" id="GO:0006310">
    <property type="term" value="P:DNA recombination"/>
    <property type="evidence" value="ECO:0007669"/>
    <property type="project" value="InterPro"/>
</dbReference>
<dbReference type="AlphaFoldDB" id="A0A432AUZ8"/>
<proteinExistence type="inferred from homology"/>
<dbReference type="Pfam" id="PF02272">
    <property type="entry name" value="DHHA1"/>
    <property type="match status" value="1"/>
</dbReference>
<dbReference type="InterPro" id="IPR003156">
    <property type="entry name" value="DHHA1_dom"/>
</dbReference>
<dbReference type="PANTHER" id="PTHR30255">
    <property type="entry name" value="SINGLE-STRANDED-DNA-SPECIFIC EXONUCLEASE RECJ"/>
    <property type="match status" value="1"/>
</dbReference>
<evidence type="ECO:0000259" key="6">
    <source>
        <dbReference type="Pfam" id="PF01368"/>
    </source>
</evidence>
<dbReference type="InterPro" id="IPR004610">
    <property type="entry name" value="RecJ"/>
</dbReference>
<evidence type="ECO:0000256" key="4">
    <source>
        <dbReference type="ARBA" id="ARBA00022801"/>
    </source>
</evidence>
<keyword evidence="4" id="KW-0378">Hydrolase</keyword>
<feature type="domain" description="DHHA1" evidence="7">
    <location>
        <begin position="350"/>
        <end position="439"/>
    </location>
</feature>
<dbReference type="InterPro" id="IPR051673">
    <property type="entry name" value="SSDNA_exonuclease_RecJ"/>
</dbReference>
<evidence type="ECO:0000313" key="10">
    <source>
        <dbReference type="Proteomes" id="UP000279908"/>
    </source>
</evidence>
<gene>
    <name evidence="9" type="primary">recJ</name>
    <name evidence="9" type="ORF">EKD02_05060</name>
</gene>
<dbReference type="Gene3D" id="3.10.310.30">
    <property type="match status" value="1"/>
</dbReference>
<evidence type="ECO:0000259" key="7">
    <source>
        <dbReference type="Pfam" id="PF02272"/>
    </source>
</evidence>
<accession>A0A432AUZ8</accession>
<protein>
    <recommendedName>
        <fullName evidence="2">Single-stranded-DNA-specific exonuclease RecJ</fullName>
    </recommendedName>
</protein>
<feature type="domain" description="DDH" evidence="6">
    <location>
        <begin position="80"/>
        <end position="229"/>
    </location>
</feature>
<evidence type="ECO:0000259" key="8">
    <source>
        <dbReference type="Pfam" id="PF17768"/>
    </source>
</evidence>
<name>A0A432AUZ8_CHLPH</name>
<evidence type="ECO:0000256" key="3">
    <source>
        <dbReference type="ARBA" id="ARBA00022722"/>
    </source>
</evidence>
<dbReference type="InterPro" id="IPR041122">
    <property type="entry name" value="RecJ_OB"/>
</dbReference>
<dbReference type="InterPro" id="IPR038763">
    <property type="entry name" value="DHH_sf"/>
</dbReference>
<dbReference type="Pfam" id="PF01368">
    <property type="entry name" value="DHH"/>
    <property type="match status" value="1"/>
</dbReference>
<keyword evidence="5 9" id="KW-0269">Exonuclease</keyword>
<dbReference type="PANTHER" id="PTHR30255:SF2">
    <property type="entry name" value="SINGLE-STRANDED-DNA-SPECIFIC EXONUCLEASE RECJ"/>
    <property type="match status" value="1"/>
</dbReference>
<dbReference type="SUPFAM" id="SSF64182">
    <property type="entry name" value="DHH phosphoesterases"/>
    <property type="match status" value="1"/>
</dbReference>
<sequence length="574" mass="64009">MKRYRWNLPPVDDAALTSFACSIKASLPLARIFFMRGVKSYEAAEAFFTASLETLPSPSLFASMPTAVGRVQEAIRSGEKIMIYGDYDVDGITGTAMLNLFLRDRDADVSYYINNRFEEGYGLSMEGIRAAAERQVGLIITVDCGISANLAIERAGELGMDVIVCDHHEPEELPDAYAILNPKVPGCSYPFRELCGCGVAFRFIQAIAEELQLSAESWQQYLDLVAIATAADMVVLSEENRTMVREGFRKMQQRPRVGIEAMLSFMKVNPRDLSMTGVTFGIAPRINAAGRMGSARKAVDWLLAESKDEARVHTGELEELNILRRRTDLEMLKRAEEMVEGHFASYCSSIVLYDESWHLGVVGIVASKMLERYHLPTVILGASKELVKGSVRSVPGLNIYSVLQECSDLLEQFGGHHQAAGVSMRPENLPAFRKRFDEISARVLDMDARQKELTVDTELGLGEITGNFMKALQRFSPYGVGNPEPLFLTEGLQCNGSVRLLKERHVKFMVRDASGKRLDVIAFDRKDIYDALKESSGQSFSMVYSLELHEWNGRVEPQAKVKDLSVESLHRQGL</sequence>
<dbReference type="RefSeq" id="WP_126384208.1">
    <property type="nucleotide sequence ID" value="NZ_RXYK01000005.1"/>
</dbReference>
<dbReference type="InterPro" id="IPR001667">
    <property type="entry name" value="DDH_dom"/>
</dbReference>
<comment type="similarity">
    <text evidence="1">Belongs to the RecJ family.</text>
</comment>
<dbReference type="Pfam" id="PF17768">
    <property type="entry name" value="RecJ_OB"/>
    <property type="match status" value="1"/>
</dbReference>